<dbReference type="InterPro" id="IPR004090">
    <property type="entry name" value="Chemotax_Me-accpt_rcpt"/>
</dbReference>
<keyword evidence="4" id="KW-0812">Transmembrane</keyword>
<dbReference type="InterPro" id="IPR048904">
    <property type="entry name" value="Mcp40H-20-like_sensor"/>
</dbReference>
<dbReference type="InterPro" id="IPR004089">
    <property type="entry name" value="MCPsignal_dom"/>
</dbReference>
<dbReference type="InterPro" id="IPR003660">
    <property type="entry name" value="HAMP_dom"/>
</dbReference>
<dbReference type="PROSITE" id="PS50111">
    <property type="entry name" value="CHEMOTAXIS_TRANSDUC_2"/>
    <property type="match status" value="1"/>
</dbReference>
<dbReference type="SMART" id="SM00283">
    <property type="entry name" value="MA"/>
    <property type="match status" value="1"/>
</dbReference>
<dbReference type="GO" id="GO:0004888">
    <property type="term" value="F:transmembrane signaling receptor activity"/>
    <property type="evidence" value="ECO:0007669"/>
    <property type="project" value="InterPro"/>
</dbReference>
<name>Q6UEJ3_CAMJU</name>
<evidence type="ECO:0000313" key="7">
    <source>
        <dbReference type="EMBL" id="AAQ72695.1"/>
    </source>
</evidence>
<dbReference type="SMART" id="SM00304">
    <property type="entry name" value="HAMP"/>
    <property type="match status" value="1"/>
</dbReference>
<accession>Q6UEJ3</accession>
<dbReference type="SUPFAM" id="SSF58104">
    <property type="entry name" value="Methyl-accepting chemotaxis protein (MCP) signaling domain"/>
    <property type="match status" value="1"/>
</dbReference>
<dbReference type="GO" id="GO:0016020">
    <property type="term" value="C:membrane"/>
    <property type="evidence" value="ECO:0007669"/>
    <property type="project" value="InterPro"/>
</dbReference>
<dbReference type="AlphaFoldDB" id="Q6UEJ3"/>
<dbReference type="GO" id="GO:0006935">
    <property type="term" value="P:chemotaxis"/>
    <property type="evidence" value="ECO:0007669"/>
    <property type="project" value="InterPro"/>
</dbReference>
<sequence>MMFKTIGFKVSAAIFVVLLISFIVMQVILNLDFKNTANKMSRANLDTVSTSVFQTMRMAMNLGDPEKIKEAIEDAKSIEGISDIKIYPSKDTIDLFEMKAPQISNDKRIIEQFSNPKIQALEENVNGVVHLRLIRPLIADESCVACHANANVGSVIGVMDISHSLEGVQKDISKTSQSYIVIFTIALIFTLCVVLLMLKVVVGKPVLELLNHAKELAQGSGNLKARISVKGQDEIALACGYINQFIEKTHKAVSGASHNSKNVEKQSNLLNSNAISLSDISSQSHKQIDQSFKLGANVGNELGELASLSNKANSANEKSFLLLEQMLKSLFNVANKVSTVSQNENELAKKVENMVNQAGNIQKATQMMDEIADKTNLLSLNAGIEAARAGAFGRGFSVIAEDVRQLAQNSEEFLGNVAQITKELLQSINEVSAELKKNAQSVQALNDDTALLVDDANEVKLCNEDARALVTQCTEKIKISQENIQNLLSRMQENVEVSEKNEEISKILLQVADELKIVCHNLESELNQFQI</sequence>
<dbReference type="Pfam" id="PF00672">
    <property type="entry name" value="HAMP"/>
    <property type="match status" value="1"/>
</dbReference>
<dbReference type="EMBL" id="AY371189">
    <property type="protein sequence ID" value="AAQ72695.1"/>
    <property type="molecule type" value="Genomic_DNA"/>
</dbReference>
<evidence type="ECO:0000259" key="6">
    <source>
        <dbReference type="PROSITE" id="PS50885"/>
    </source>
</evidence>
<dbReference type="CDD" id="cd06225">
    <property type="entry name" value="HAMP"/>
    <property type="match status" value="1"/>
</dbReference>
<dbReference type="Gene3D" id="1.10.287.950">
    <property type="entry name" value="Methyl-accepting chemotaxis protein"/>
    <property type="match status" value="1"/>
</dbReference>
<dbReference type="GO" id="GO:0007165">
    <property type="term" value="P:signal transduction"/>
    <property type="evidence" value="ECO:0007669"/>
    <property type="project" value="UniProtKB-KW"/>
</dbReference>
<dbReference type="PANTHER" id="PTHR32089">
    <property type="entry name" value="METHYL-ACCEPTING CHEMOTAXIS PROTEIN MCPB"/>
    <property type="match status" value="1"/>
</dbReference>
<evidence type="ECO:0000256" key="1">
    <source>
        <dbReference type="ARBA" id="ARBA00023224"/>
    </source>
</evidence>
<dbReference type="PROSITE" id="PS50885">
    <property type="entry name" value="HAMP"/>
    <property type="match status" value="1"/>
</dbReference>
<proteinExistence type="inferred from homology"/>
<dbReference type="PRINTS" id="PR00260">
    <property type="entry name" value="CHEMTRNSDUCR"/>
</dbReference>
<comment type="similarity">
    <text evidence="2">Belongs to the methyl-accepting chemotaxis (MCP) protein family.</text>
</comment>
<evidence type="ECO:0000256" key="3">
    <source>
        <dbReference type="PROSITE-ProRule" id="PRU00284"/>
    </source>
</evidence>
<keyword evidence="1 3" id="KW-0807">Transducer</keyword>
<organism evidence="7">
    <name type="scientific">Campylobacter jejuni</name>
    <dbReference type="NCBI Taxonomy" id="197"/>
    <lineage>
        <taxon>Bacteria</taxon>
        <taxon>Pseudomonadati</taxon>
        <taxon>Campylobacterota</taxon>
        <taxon>Epsilonproteobacteria</taxon>
        <taxon>Campylobacterales</taxon>
        <taxon>Campylobacteraceae</taxon>
        <taxon>Campylobacter</taxon>
    </lineage>
</organism>
<evidence type="ECO:0000256" key="2">
    <source>
        <dbReference type="ARBA" id="ARBA00029447"/>
    </source>
</evidence>
<dbReference type="PANTHER" id="PTHR32089:SF112">
    <property type="entry name" value="LYSOZYME-LIKE PROTEIN-RELATED"/>
    <property type="match status" value="1"/>
</dbReference>
<dbReference type="Pfam" id="PF21563">
    <property type="entry name" value="Mcp40H-20_sensor"/>
    <property type="match status" value="1"/>
</dbReference>
<evidence type="ECO:0000259" key="5">
    <source>
        <dbReference type="PROSITE" id="PS50111"/>
    </source>
</evidence>
<feature type="domain" description="HAMP" evidence="6">
    <location>
        <begin position="204"/>
        <end position="254"/>
    </location>
</feature>
<protein>
    <submittedName>
        <fullName evidence="7">Putative methyl-accepting chemotaxis protein Cj0951c</fullName>
    </submittedName>
</protein>
<reference evidence="7" key="1">
    <citation type="submission" date="2003-08" db="EMBL/GenBank/DDBJ databases">
        <title>Identification of Campylobacter jejuni Genes Involved in Commensal Colonization of the Chick Gastrointestinal Tract.</title>
        <authorList>
            <person name="Hendrixson D.R."/>
            <person name="DiRita V.J."/>
        </authorList>
    </citation>
    <scope>NUCLEOTIDE SEQUENCE</scope>
    <source>
        <strain evidence="7">81-176</strain>
    </source>
</reference>
<evidence type="ECO:0000256" key="4">
    <source>
        <dbReference type="SAM" id="Phobius"/>
    </source>
</evidence>
<dbReference type="Gene3D" id="3.30.450.290">
    <property type="match status" value="1"/>
</dbReference>
<feature type="domain" description="Methyl-accepting transducer" evidence="5">
    <location>
        <begin position="259"/>
        <end position="509"/>
    </location>
</feature>
<dbReference type="Pfam" id="PF00015">
    <property type="entry name" value="MCPsignal"/>
    <property type="match status" value="1"/>
</dbReference>
<feature type="transmembrane region" description="Helical" evidence="4">
    <location>
        <begin position="12"/>
        <end position="33"/>
    </location>
</feature>
<feature type="transmembrane region" description="Helical" evidence="4">
    <location>
        <begin position="179"/>
        <end position="202"/>
    </location>
</feature>
<keyword evidence="4" id="KW-1133">Transmembrane helix</keyword>
<keyword evidence="4" id="KW-0472">Membrane</keyword>